<name>A0A1G4M6K2_LACFM</name>
<dbReference type="AlphaFoldDB" id="A0A1G4M6K2"/>
<dbReference type="GO" id="GO:0042799">
    <property type="term" value="F:histone H4K20 methyltransferase activity"/>
    <property type="evidence" value="ECO:0007669"/>
    <property type="project" value="TreeGrafter"/>
</dbReference>
<dbReference type="Gene3D" id="2.170.270.10">
    <property type="entry name" value="SET domain"/>
    <property type="match status" value="1"/>
</dbReference>
<dbReference type="SUPFAM" id="SSF82199">
    <property type="entry name" value="SET domain"/>
    <property type="match status" value="1"/>
</dbReference>
<reference evidence="10 11" key="1">
    <citation type="submission" date="2016-03" db="EMBL/GenBank/DDBJ databases">
        <authorList>
            <person name="Devillers H."/>
        </authorList>
    </citation>
    <scope>NUCLEOTIDE SEQUENCE [LARGE SCALE GENOMIC DNA]</scope>
    <source>
        <strain evidence="10">CBS 6772</strain>
    </source>
</reference>
<dbReference type="GO" id="GO:0045814">
    <property type="term" value="P:negative regulation of gene expression, epigenetic"/>
    <property type="evidence" value="ECO:0007669"/>
    <property type="project" value="TreeGrafter"/>
</dbReference>
<evidence type="ECO:0000256" key="7">
    <source>
        <dbReference type="ARBA" id="ARBA00044528"/>
    </source>
</evidence>
<dbReference type="CDD" id="cd20071">
    <property type="entry name" value="SET_SMYD"/>
    <property type="match status" value="1"/>
</dbReference>
<protein>
    <recommendedName>
        <fullName evidence="7">Histone-lysine N-methyltransferase SET5</fullName>
    </recommendedName>
    <alternativeName>
        <fullName evidence="6">SET domain-containing protein 5</fullName>
    </alternativeName>
</protein>
<evidence type="ECO:0000313" key="11">
    <source>
        <dbReference type="Proteomes" id="UP000190831"/>
    </source>
</evidence>
<dbReference type="OMA" id="CEPNVRY"/>
<dbReference type="GO" id="GO:0005694">
    <property type="term" value="C:chromosome"/>
    <property type="evidence" value="ECO:0007669"/>
    <property type="project" value="UniProtKB-SubCell"/>
</dbReference>
<evidence type="ECO:0000313" key="10">
    <source>
        <dbReference type="EMBL" id="SCV99316.1"/>
    </source>
</evidence>
<proteinExistence type="predicted"/>
<evidence type="ECO:0000256" key="2">
    <source>
        <dbReference type="ARBA" id="ARBA00022454"/>
    </source>
</evidence>
<dbReference type="Pfam" id="PF00856">
    <property type="entry name" value="SET"/>
    <property type="match status" value="1"/>
</dbReference>
<keyword evidence="11" id="KW-1185">Reference proteome</keyword>
<keyword evidence="4" id="KW-0808">Transferase</keyword>
<dbReference type="Gene3D" id="6.10.140.2220">
    <property type="match status" value="1"/>
</dbReference>
<dbReference type="GO" id="GO:0032259">
    <property type="term" value="P:methylation"/>
    <property type="evidence" value="ECO:0007669"/>
    <property type="project" value="UniProtKB-KW"/>
</dbReference>
<keyword evidence="5" id="KW-0949">S-adenosyl-L-methionine</keyword>
<dbReference type="STRING" id="4955.A0A1G4M6K2"/>
<dbReference type="Proteomes" id="UP000190831">
    <property type="component" value="Chromosome A"/>
</dbReference>
<evidence type="ECO:0000256" key="3">
    <source>
        <dbReference type="ARBA" id="ARBA00022603"/>
    </source>
</evidence>
<gene>
    <name evidence="10" type="ORF">LAFE_0A00496G</name>
</gene>
<evidence type="ECO:0000256" key="5">
    <source>
        <dbReference type="ARBA" id="ARBA00022691"/>
    </source>
</evidence>
<dbReference type="InterPro" id="IPR001214">
    <property type="entry name" value="SET_dom"/>
</dbReference>
<evidence type="ECO:0000256" key="1">
    <source>
        <dbReference type="ARBA" id="ARBA00004286"/>
    </source>
</evidence>
<dbReference type="Gene3D" id="1.10.220.160">
    <property type="match status" value="1"/>
</dbReference>
<dbReference type="PANTHER" id="PTHR46402">
    <property type="entry name" value="SET AND MYND DOMAIN-CONTAINING PROTEIN 5"/>
    <property type="match status" value="1"/>
</dbReference>
<feature type="domain" description="SET" evidence="9">
    <location>
        <begin position="94"/>
        <end position="380"/>
    </location>
</feature>
<evidence type="ECO:0000256" key="8">
    <source>
        <dbReference type="ARBA" id="ARBA00048619"/>
    </source>
</evidence>
<sequence length="484" mass="54576">MPLKLEHLLLNDTDRKSIFAAEDSVTPDEKEVCDDVVLLWKQEPSSEELDISKLYAKIKARNQQWALPEERFKTILANHNLYSTDSSQLFTYADQVTSLETPDLPDKVLKKGEVRYGSRGKSLYAKVHLKQGELIFSEHDPLTPIPPLDKTALAEKGRSCSLCGLSLTQSSHFTIMNGLDCQNCSAVWCSKSCKKIDTTHPYLKHPMSKNKKIDGGGWLKFEAFCKEQVITSAYSVGLIYARVLVERGDGQRIWSRFKSLAQVSQKLRIKAADSSNIGGTFDASNGSPLVESRSTWERCFDLFCGAFPTVESEGIDLDTFLTYIGKFNINQLSGQLYTIYSHLNHNCEPNVRYEIDSKMGLKVFARKSIDAGQELLTTYVNPLHGVMLRRRELRVNWGFLCDCNRCINDLEKRKVSGPSVHLTIPSSCVNTQRRKSSLKAARPDLSELLKNGQEFDLEIPNNIGVTSRRKSVRFDDKVMAAVEE</sequence>
<evidence type="ECO:0000256" key="4">
    <source>
        <dbReference type="ARBA" id="ARBA00022679"/>
    </source>
</evidence>
<evidence type="ECO:0000259" key="9">
    <source>
        <dbReference type="PROSITE" id="PS50280"/>
    </source>
</evidence>
<dbReference type="EMBL" id="LT598487">
    <property type="protein sequence ID" value="SCV99316.1"/>
    <property type="molecule type" value="Genomic_DNA"/>
</dbReference>
<keyword evidence="3" id="KW-0489">Methyltransferase</keyword>
<comment type="catalytic activity">
    <reaction evidence="8">
        <text>L-lysyl-[histone] + S-adenosyl-L-methionine = N(6)-methyl-L-lysyl-[histone] + S-adenosyl-L-homocysteine + H(+)</text>
        <dbReference type="Rhea" id="RHEA:10024"/>
        <dbReference type="Rhea" id="RHEA-COMP:9845"/>
        <dbReference type="Rhea" id="RHEA-COMP:9846"/>
        <dbReference type="ChEBI" id="CHEBI:15378"/>
        <dbReference type="ChEBI" id="CHEBI:29969"/>
        <dbReference type="ChEBI" id="CHEBI:57856"/>
        <dbReference type="ChEBI" id="CHEBI:59789"/>
        <dbReference type="ChEBI" id="CHEBI:61929"/>
    </reaction>
    <physiologicalReaction direction="left-to-right" evidence="8">
        <dbReference type="Rhea" id="RHEA:10025"/>
    </physiologicalReaction>
</comment>
<dbReference type="OrthoDB" id="438641at2759"/>
<keyword evidence="2" id="KW-0158">Chromosome</keyword>
<dbReference type="PANTHER" id="PTHR46402:SF2">
    <property type="entry name" value="HISTONE-LYSINE N-TRIMETHYLTRANSFERASE SMYD5"/>
    <property type="match status" value="1"/>
</dbReference>
<comment type="subcellular location">
    <subcellularLocation>
        <location evidence="1">Chromosome</location>
    </subcellularLocation>
</comment>
<dbReference type="PROSITE" id="PS50280">
    <property type="entry name" value="SET"/>
    <property type="match status" value="1"/>
</dbReference>
<evidence type="ECO:0000256" key="6">
    <source>
        <dbReference type="ARBA" id="ARBA00042380"/>
    </source>
</evidence>
<organism evidence="10 11">
    <name type="scientific">Lachancea fermentati</name>
    <name type="common">Zygosaccharomyces fermentati</name>
    <dbReference type="NCBI Taxonomy" id="4955"/>
    <lineage>
        <taxon>Eukaryota</taxon>
        <taxon>Fungi</taxon>
        <taxon>Dikarya</taxon>
        <taxon>Ascomycota</taxon>
        <taxon>Saccharomycotina</taxon>
        <taxon>Saccharomycetes</taxon>
        <taxon>Saccharomycetales</taxon>
        <taxon>Saccharomycetaceae</taxon>
        <taxon>Lachancea</taxon>
    </lineage>
</organism>
<dbReference type="InterPro" id="IPR046341">
    <property type="entry name" value="SET_dom_sf"/>
</dbReference>
<accession>A0A1G4M6K2</accession>